<proteinExistence type="predicted"/>
<dbReference type="EMBL" id="BAAAKV010000101">
    <property type="protein sequence ID" value="GAA1199426.1"/>
    <property type="molecule type" value="Genomic_DNA"/>
</dbReference>
<dbReference type="Proteomes" id="UP001501371">
    <property type="component" value="Unassembled WGS sequence"/>
</dbReference>
<feature type="compositionally biased region" description="Low complexity" evidence="2">
    <location>
        <begin position="174"/>
        <end position="193"/>
    </location>
</feature>
<evidence type="ECO:0000256" key="1">
    <source>
        <dbReference type="PROSITE-ProRule" id="PRU00325"/>
    </source>
</evidence>
<keyword evidence="1" id="KW-0862">Zinc</keyword>
<evidence type="ECO:0000313" key="5">
    <source>
        <dbReference type="Proteomes" id="UP001501371"/>
    </source>
</evidence>
<comment type="caution">
    <text evidence="4">The sequence shown here is derived from an EMBL/GenBank/DDBJ whole genome shotgun (WGS) entry which is preliminary data.</text>
</comment>
<evidence type="ECO:0000259" key="3">
    <source>
        <dbReference type="PROSITE" id="PS50966"/>
    </source>
</evidence>
<feature type="domain" description="SWIM-type" evidence="3">
    <location>
        <begin position="129"/>
        <end position="170"/>
    </location>
</feature>
<dbReference type="InterPro" id="IPR007527">
    <property type="entry name" value="Znf_SWIM"/>
</dbReference>
<reference evidence="5" key="1">
    <citation type="journal article" date="2019" name="Int. J. Syst. Evol. Microbiol.">
        <title>The Global Catalogue of Microorganisms (GCM) 10K type strain sequencing project: providing services to taxonomists for standard genome sequencing and annotation.</title>
        <authorList>
            <consortium name="The Broad Institute Genomics Platform"/>
            <consortium name="The Broad Institute Genome Sequencing Center for Infectious Disease"/>
            <person name="Wu L."/>
            <person name="Ma J."/>
        </authorList>
    </citation>
    <scope>NUCLEOTIDE SEQUENCE [LARGE SCALE GENOMIC DNA]</scope>
    <source>
        <strain evidence="5">JCM 12696</strain>
    </source>
</reference>
<feature type="region of interest" description="Disordered" evidence="2">
    <location>
        <begin position="172"/>
        <end position="221"/>
    </location>
</feature>
<evidence type="ECO:0000313" key="4">
    <source>
        <dbReference type="EMBL" id="GAA1199426.1"/>
    </source>
</evidence>
<evidence type="ECO:0000256" key="2">
    <source>
        <dbReference type="SAM" id="MobiDB-lite"/>
    </source>
</evidence>
<keyword evidence="1" id="KW-0479">Metal-binding</keyword>
<gene>
    <name evidence="4" type="ORF">GCM10009654_65000</name>
</gene>
<dbReference type="Pfam" id="PF04434">
    <property type="entry name" value="SWIM"/>
    <property type="match status" value="1"/>
</dbReference>
<keyword evidence="1" id="KW-0863">Zinc-finger</keyword>
<keyword evidence="5" id="KW-1185">Reference proteome</keyword>
<dbReference type="PROSITE" id="PS50966">
    <property type="entry name" value="ZF_SWIM"/>
    <property type="match status" value="1"/>
</dbReference>
<protein>
    <recommendedName>
        <fullName evidence="3">SWIM-type domain-containing protein</fullName>
    </recommendedName>
</protein>
<organism evidence="4 5">
    <name type="scientific">Streptomyces hebeiensis</name>
    <dbReference type="NCBI Taxonomy" id="229486"/>
    <lineage>
        <taxon>Bacteria</taxon>
        <taxon>Bacillati</taxon>
        <taxon>Actinomycetota</taxon>
        <taxon>Actinomycetes</taxon>
        <taxon>Kitasatosporales</taxon>
        <taxon>Streptomycetaceae</taxon>
        <taxon>Streptomyces</taxon>
    </lineage>
</organism>
<sequence>MADFSVVLMSRSVQTLAYARPSALGRTGTDALLGLETSGGSTPSGAEKHPRFFSGFLTSPRAAARFLLAVADVAGARYHQPRPAPSRDPVVTGNGDRLRFESFSACCGVYARLDIGRAGLDGARTGHGTTNYHQVRERAGVLSCTCRWWADHRGGRGPCKHALAVRMARREGAAARPGPVRSFLAGPPGAVGQAPGGPGGPDGHRTAPEGETSAAATGGTR</sequence>
<accession>A0ABP4FWB3</accession>
<name>A0ABP4FWB3_9ACTN</name>